<organism evidence="2 3">
    <name type="scientific">Piloderma croceum (strain F 1598)</name>
    <dbReference type="NCBI Taxonomy" id="765440"/>
    <lineage>
        <taxon>Eukaryota</taxon>
        <taxon>Fungi</taxon>
        <taxon>Dikarya</taxon>
        <taxon>Basidiomycota</taxon>
        <taxon>Agaricomycotina</taxon>
        <taxon>Agaricomycetes</taxon>
        <taxon>Agaricomycetidae</taxon>
        <taxon>Atheliales</taxon>
        <taxon>Atheliaceae</taxon>
        <taxon>Piloderma</taxon>
    </lineage>
</organism>
<gene>
    <name evidence="2" type="ORF">PILCRDRAFT_733565</name>
</gene>
<reference evidence="3" key="2">
    <citation type="submission" date="2015-01" db="EMBL/GenBank/DDBJ databases">
        <title>Evolutionary Origins and Diversification of the Mycorrhizal Mutualists.</title>
        <authorList>
            <consortium name="DOE Joint Genome Institute"/>
            <consortium name="Mycorrhizal Genomics Consortium"/>
            <person name="Kohler A."/>
            <person name="Kuo A."/>
            <person name="Nagy L.G."/>
            <person name="Floudas D."/>
            <person name="Copeland A."/>
            <person name="Barry K.W."/>
            <person name="Cichocki N."/>
            <person name="Veneault-Fourrey C."/>
            <person name="LaButti K."/>
            <person name="Lindquist E.A."/>
            <person name="Lipzen A."/>
            <person name="Lundell T."/>
            <person name="Morin E."/>
            <person name="Murat C."/>
            <person name="Riley R."/>
            <person name="Ohm R."/>
            <person name="Sun H."/>
            <person name="Tunlid A."/>
            <person name="Henrissat B."/>
            <person name="Grigoriev I.V."/>
            <person name="Hibbett D.S."/>
            <person name="Martin F."/>
        </authorList>
    </citation>
    <scope>NUCLEOTIDE SEQUENCE [LARGE SCALE GENOMIC DNA]</scope>
    <source>
        <strain evidence="3">F 1598</strain>
    </source>
</reference>
<dbReference type="InParanoid" id="A0A0C3EZK9"/>
<reference evidence="2 3" key="1">
    <citation type="submission" date="2014-04" db="EMBL/GenBank/DDBJ databases">
        <authorList>
            <consortium name="DOE Joint Genome Institute"/>
            <person name="Kuo A."/>
            <person name="Tarkka M."/>
            <person name="Buscot F."/>
            <person name="Kohler A."/>
            <person name="Nagy L.G."/>
            <person name="Floudas D."/>
            <person name="Copeland A."/>
            <person name="Barry K.W."/>
            <person name="Cichocki N."/>
            <person name="Veneault-Fourrey C."/>
            <person name="LaButti K."/>
            <person name="Lindquist E.A."/>
            <person name="Lipzen A."/>
            <person name="Lundell T."/>
            <person name="Morin E."/>
            <person name="Murat C."/>
            <person name="Sun H."/>
            <person name="Tunlid A."/>
            <person name="Henrissat B."/>
            <person name="Grigoriev I.V."/>
            <person name="Hibbett D.S."/>
            <person name="Martin F."/>
            <person name="Nordberg H.P."/>
            <person name="Cantor M.N."/>
            <person name="Hua S.X."/>
        </authorList>
    </citation>
    <scope>NUCLEOTIDE SEQUENCE [LARGE SCALE GENOMIC DNA]</scope>
    <source>
        <strain evidence="2 3">F 1598</strain>
    </source>
</reference>
<keyword evidence="3" id="KW-1185">Reference proteome</keyword>
<dbReference type="Proteomes" id="UP000054166">
    <property type="component" value="Unassembled WGS sequence"/>
</dbReference>
<protein>
    <submittedName>
        <fullName evidence="2">Uncharacterized protein</fullName>
    </submittedName>
</protein>
<feature type="compositionally biased region" description="Polar residues" evidence="1">
    <location>
        <begin position="104"/>
        <end position="115"/>
    </location>
</feature>
<dbReference type="EMBL" id="KN833092">
    <property type="protein sequence ID" value="KIM73136.1"/>
    <property type="molecule type" value="Genomic_DNA"/>
</dbReference>
<evidence type="ECO:0000313" key="2">
    <source>
        <dbReference type="EMBL" id="KIM73136.1"/>
    </source>
</evidence>
<proteinExistence type="predicted"/>
<evidence type="ECO:0000313" key="3">
    <source>
        <dbReference type="Proteomes" id="UP000054166"/>
    </source>
</evidence>
<dbReference type="HOGENOM" id="CLU_2109930_0_0_1"/>
<dbReference type="AlphaFoldDB" id="A0A0C3EZK9"/>
<accession>A0A0C3EZK9</accession>
<feature type="region of interest" description="Disordered" evidence="1">
    <location>
        <begin position="79"/>
        <end position="115"/>
    </location>
</feature>
<name>A0A0C3EZK9_PILCF</name>
<sequence length="115" mass="12776">MKGCTWASAKASTSIFTPSSKTNHSKTVLIHVKLVFLKRFLVKSVPKHQACACWLVRHHEWLTLPCSRSLLLRRADVDANDNSTSRRPSLPHMYDGLPVPSGSKRPQSAGQDAEP</sequence>
<evidence type="ECO:0000256" key="1">
    <source>
        <dbReference type="SAM" id="MobiDB-lite"/>
    </source>
</evidence>